<name>A0A8X6PAW7_NEPPI</name>
<proteinExistence type="predicted"/>
<evidence type="ECO:0000256" key="1">
    <source>
        <dbReference type="SAM" id="MobiDB-lite"/>
    </source>
</evidence>
<sequence>MESDEAWWACCCRRKMRMRSTYFLGQRFQGIHPYNMGPHSEPGSVNKETEKAQGSSSGTSQLLSQGSRADGD</sequence>
<keyword evidence="3" id="KW-1185">Reference proteome</keyword>
<feature type="region of interest" description="Disordered" evidence="1">
    <location>
        <begin position="33"/>
        <end position="72"/>
    </location>
</feature>
<organism evidence="2 3">
    <name type="scientific">Nephila pilipes</name>
    <name type="common">Giant wood spider</name>
    <name type="synonym">Nephila maculata</name>
    <dbReference type="NCBI Taxonomy" id="299642"/>
    <lineage>
        <taxon>Eukaryota</taxon>
        <taxon>Metazoa</taxon>
        <taxon>Ecdysozoa</taxon>
        <taxon>Arthropoda</taxon>
        <taxon>Chelicerata</taxon>
        <taxon>Arachnida</taxon>
        <taxon>Araneae</taxon>
        <taxon>Araneomorphae</taxon>
        <taxon>Entelegynae</taxon>
        <taxon>Araneoidea</taxon>
        <taxon>Nephilidae</taxon>
        <taxon>Nephila</taxon>
    </lineage>
</organism>
<accession>A0A8X6PAW7</accession>
<evidence type="ECO:0000313" key="2">
    <source>
        <dbReference type="EMBL" id="GFT58023.1"/>
    </source>
</evidence>
<comment type="caution">
    <text evidence="2">The sequence shown here is derived from an EMBL/GenBank/DDBJ whole genome shotgun (WGS) entry which is preliminary data.</text>
</comment>
<dbReference type="Proteomes" id="UP000887013">
    <property type="component" value="Unassembled WGS sequence"/>
</dbReference>
<protein>
    <submittedName>
        <fullName evidence="2">Uncharacterized protein</fullName>
    </submittedName>
</protein>
<feature type="compositionally biased region" description="Low complexity" evidence="1">
    <location>
        <begin position="53"/>
        <end position="72"/>
    </location>
</feature>
<dbReference type="EMBL" id="BMAW01018344">
    <property type="protein sequence ID" value="GFT58023.1"/>
    <property type="molecule type" value="Genomic_DNA"/>
</dbReference>
<dbReference type="AlphaFoldDB" id="A0A8X6PAW7"/>
<reference evidence="2" key="1">
    <citation type="submission" date="2020-08" db="EMBL/GenBank/DDBJ databases">
        <title>Multicomponent nature underlies the extraordinary mechanical properties of spider dragline silk.</title>
        <authorList>
            <person name="Kono N."/>
            <person name="Nakamura H."/>
            <person name="Mori M."/>
            <person name="Yoshida Y."/>
            <person name="Ohtoshi R."/>
            <person name="Malay A.D."/>
            <person name="Moran D.A.P."/>
            <person name="Tomita M."/>
            <person name="Numata K."/>
            <person name="Arakawa K."/>
        </authorList>
    </citation>
    <scope>NUCLEOTIDE SEQUENCE</scope>
</reference>
<gene>
    <name evidence="2" type="ORF">NPIL_614921</name>
</gene>
<evidence type="ECO:0000313" key="3">
    <source>
        <dbReference type="Proteomes" id="UP000887013"/>
    </source>
</evidence>